<proteinExistence type="predicted"/>
<accession>A0AA40CIS6</accession>
<protein>
    <submittedName>
        <fullName evidence="1">Uncharacterized protein</fullName>
    </submittedName>
</protein>
<gene>
    <name evidence="1" type="ORF">B0T16DRAFT_249683</name>
</gene>
<evidence type="ECO:0000313" key="1">
    <source>
        <dbReference type="EMBL" id="KAK0639935.1"/>
    </source>
</evidence>
<reference evidence="1" key="1">
    <citation type="submission" date="2023-06" db="EMBL/GenBank/DDBJ databases">
        <title>Genome-scale phylogeny and comparative genomics of the fungal order Sordariales.</title>
        <authorList>
            <consortium name="Lawrence Berkeley National Laboratory"/>
            <person name="Hensen N."/>
            <person name="Bonometti L."/>
            <person name="Westerberg I."/>
            <person name="Brannstrom I.O."/>
            <person name="Guillou S."/>
            <person name="Cros-Aarteil S."/>
            <person name="Calhoun S."/>
            <person name="Haridas S."/>
            <person name="Kuo A."/>
            <person name="Mondo S."/>
            <person name="Pangilinan J."/>
            <person name="Riley R."/>
            <person name="Labutti K."/>
            <person name="Andreopoulos B."/>
            <person name="Lipzen A."/>
            <person name="Chen C."/>
            <person name="Yanf M."/>
            <person name="Daum C."/>
            <person name="Ng V."/>
            <person name="Clum A."/>
            <person name="Steindorff A."/>
            <person name="Ohm R."/>
            <person name="Martin F."/>
            <person name="Silar P."/>
            <person name="Natvig D."/>
            <person name="Lalanne C."/>
            <person name="Gautier V."/>
            <person name="Ament-Velasquez S.L."/>
            <person name="Kruys A."/>
            <person name="Hutchinson M.I."/>
            <person name="Powell A.J."/>
            <person name="Barry K."/>
            <person name="Miller A.N."/>
            <person name="Grigoriev I.V."/>
            <person name="Debuchy R."/>
            <person name="Gladieux P."/>
            <person name="Thoren M.H."/>
            <person name="Johannesson H."/>
        </authorList>
    </citation>
    <scope>NUCLEOTIDE SEQUENCE</scope>
    <source>
        <strain evidence="1">SMH2532-1</strain>
    </source>
</reference>
<name>A0AA40CIS6_9PEZI</name>
<sequence>MDAEVLRSVMLPPAVAKTETLPAAVCQEMTLPWHRDARFSPQRAPYRHIYTPSQAMPSRSFQVRPVTSAPLLLVSRPRIRWLGLIAHGSPACR</sequence>
<evidence type="ECO:0000313" key="2">
    <source>
        <dbReference type="Proteomes" id="UP001174936"/>
    </source>
</evidence>
<keyword evidence="2" id="KW-1185">Reference proteome</keyword>
<dbReference type="EMBL" id="JAULSV010000007">
    <property type="protein sequence ID" value="KAK0639935.1"/>
    <property type="molecule type" value="Genomic_DNA"/>
</dbReference>
<dbReference type="AlphaFoldDB" id="A0AA40CIS6"/>
<dbReference type="Proteomes" id="UP001174936">
    <property type="component" value="Unassembled WGS sequence"/>
</dbReference>
<organism evidence="1 2">
    <name type="scientific">Cercophora newfieldiana</name>
    <dbReference type="NCBI Taxonomy" id="92897"/>
    <lineage>
        <taxon>Eukaryota</taxon>
        <taxon>Fungi</taxon>
        <taxon>Dikarya</taxon>
        <taxon>Ascomycota</taxon>
        <taxon>Pezizomycotina</taxon>
        <taxon>Sordariomycetes</taxon>
        <taxon>Sordariomycetidae</taxon>
        <taxon>Sordariales</taxon>
        <taxon>Lasiosphaeriaceae</taxon>
        <taxon>Cercophora</taxon>
    </lineage>
</organism>
<comment type="caution">
    <text evidence="1">The sequence shown here is derived from an EMBL/GenBank/DDBJ whole genome shotgun (WGS) entry which is preliminary data.</text>
</comment>